<keyword evidence="3 7" id="KW-0863">Zinc-finger</keyword>
<dbReference type="EMBL" id="JAWJWF010000045">
    <property type="protein sequence ID" value="KAK6627260.1"/>
    <property type="molecule type" value="Genomic_DNA"/>
</dbReference>
<evidence type="ECO:0000256" key="8">
    <source>
        <dbReference type="SAM" id="MobiDB-lite"/>
    </source>
</evidence>
<dbReference type="Proteomes" id="UP001359485">
    <property type="component" value="Unassembled WGS sequence"/>
</dbReference>
<keyword evidence="1" id="KW-0479">Metal-binding</keyword>
<feature type="domain" description="C2H2-type" evidence="9">
    <location>
        <begin position="495"/>
        <end position="523"/>
    </location>
</feature>
<comment type="similarity">
    <text evidence="6">Belongs to the snail C2H2-type zinc-finger protein family.</text>
</comment>
<dbReference type="Pfam" id="PF00096">
    <property type="entry name" value="zf-C2H2"/>
    <property type="match status" value="4"/>
</dbReference>
<protein>
    <recommendedName>
        <fullName evidence="9">C2H2-type domain-containing protein</fullName>
    </recommendedName>
</protein>
<keyword evidence="5" id="KW-0539">Nucleus</keyword>
<proteinExistence type="inferred from homology"/>
<dbReference type="Gene3D" id="3.30.160.60">
    <property type="entry name" value="Classic Zinc Finger"/>
    <property type="match status" value="4"/>
</dbReference>
<organism evidence="10 11">
    <name type="scientific">Polyplax serrata</name>
    <name type="common">Common mouse louse</name>
    <dbReference type="NCBI Taxonomy" id="468196"/>
    <lineage>
        <taxon>Eukaryota</taxon>
        <taxon>Metazoa</taxon>
        <taxon>Ecdysozoa</taxon>
        <taxon>Arthropoda</taxon>
        <taxon>Hexapoda</taxon>
        <taxon>Insecta</taxon>
        <taxon>Pterygota</taxon>
        <taxon>Neoptera</taxon>
        <taxon>Paraneoptera</taxon>
        <taxon>Psocodea</taxon>
        <taxon>Troctomorpha</taxon>
        <taxon>Phthiraptera</taxon>
        <taxon>Anoplura</taxon>
        <taxon>Polyplacidae</taxon>
        <taxon>Polyplax</taxon>
    </lineage>
</organism>
<evidence type="ECO:0000256" key="3">
    <source>
        <dbReference type="ARBA" id="ARBA00022771"/>
    </source>
</evidence>
<evidence type="ECO:0000256" key="7">
    <source>
        <dbReference type="PROSITE-ProRule" id="PRU00042"/>
    </source>
</evidence>
<evidence type="ECO:0000259" key="9">
    <source>
        <dbReference type="PROSITE" id="PS50157"/>
    </source>
</evidence>
<evidence type="ECO:0000256" key="4">
    <source>
        <dbReference type="ARBA" id="ARBA00022833"/>
    </source>
</evidence>
<evidence type="ECO:0000256" key="5">
    <source>
        <dbReference type="ARBA" id="ARBA00023242"/>
    </source>
</evidence>
<accession>A0ABR1ATK8</accession>
<evidence type="ECO:0000313" key="10">
    <source>
        <dbReference type="EMBL" id="KAK6627260.1"/>
    </source>
</evidence>
<sequence length="552" mass="61980">MPEFSNGNEYYSNLDECVRDNVQDPIHYTTYLPQSYQDDSSRKTYTNLQNNVVLSQRPPVLVSPPAQHQTSPSKWSEKRYHVLSSLENKSEIIQDVSGQKLILVTPSQEKSYQLNQEVMASGQQETQQKEATPKIMKKSLSMCFTSTGAALSLPPKKKDIYRPYSLDDRPTVVKPKPRPLTASPDELTQKESASSSVRYESDNLGLPVDQVREGSSVEVTPIDSQVFEPSPEYIPREQVNCKRVDQENYYEDRLVKEGYVESDPNYRREDFYGGGEERTCRYEERTFDKYSRPAEDISAAHAILDLSASTSIFPTSVQETNPRNLPAPNTERVFKVSTPVNKTVAYTYEAFFVSDGRSKKKPVGPVVSDLPSQEGTENKTKYTCTECGKQYATSSNLSRHKQTHRSLDSQSAKKCMTCGKAYVSMPALAMHLLTHKLSHGCGVCGKLFSRPWLLQGHLRSHTGEKPYGCAHCGKAFADRSNLRAHMQTHSIDKNYVCTRCNKSFALKSYLNKHLESACFKETPGKDGETSSGLDVSPLTPPQSPSPLYSYSL</sequence>
<comment type="caution">
    <text evidence="10">The sequence shown here is derived from an EMBL/GenBank/DDBJ whole genome shotgun (WGS) entry which is preliminary data.</text>
</comment>
<gene>
    <name evidence="10" type="ORF">RUM44_009737</name>
</gene>
<evidence type="ECO:0000313" key="11">
    <source>
        <dbReference type="Proteomes" id="UP001359485"/>
    </source>
</evidence>
<keyword evidence="2" id="KW-0677">Repeat</keyword>
<feature type="region of interest" description="Disordered" evidence="8">
    <location>
        <begin position="523"/>
        <end position="552"/>
    </location>
</feature>
<dbReference type="SUPFAM" id="SSF57667">
    <property type="entry name" value="beta-beta-alpha zinc fingers"/>
    <property type="match status" value="2"/>
</dbReference>
<evidence type="ECO:0000256" key="6">
    <source>
        <dbReference type="ARBA" id="ARBA00037948"/>
    </source>
</evidence>
<dbReference type="PANTHER" id="PTHR24388">
    <property type="entry name" value="ZINC FINGER PROTEIN"/>
    <property type="match status" value="1"/>
</dbReference>
<dbReference type="InterPro" id="IPR036236">
    <property type="entry name" value="Znf_C2H2_sf"/>
</dbReference>
<dbReference type="InterPro" id="IPR013087">
    <property type="entry name" value="Znf_C2H2_type"/>
</dbReference>
<dbReference type="PANTHER" id="PTHR24388:SF38">
    <property type="entry name" value="PROTEIN SNAIL"/>
    <property type="match status" value="1"/>
</dbReference>
<dbReference type="SMART" id="SM00355">
    <property type="entry name" value="ZnF_C2H2"/>
    <property type="match status" value="5"/>
</dbReference>
<dbReference type="PROSITE" id="PS50157">
    <property type="entry name" value="ZINC_FINGER_C2H2_2"/>
    <property type="match status" value="5"/>
</dbReference>
<feature type="domain" description="C2H2-type" evidence="9">
    <location>
        <begin position="382"/>
        <end position="409"/>
    </location>
</feature>
<feature type="domain" description="C2H2-type" evidence="9">
    <location>
        <begin position="439"/>
        <end position="466"/>
    </location>
</feature>
<evidence type="ECO:0000256" key="2">
    <source>
        <dbReference type="ARBA" id="ARBA00022737"/>
    </source>
</evidence>
<name>A0ABR1ATK8_POLSC</name>
<feature type="domain" description="C2H2-type" evidence="9">
    <location>
        <begin position="413"/>
        <end position="435"/>
    </location>
</feature>
<keyword evidence="4" id="KW-0862">Zinc</keyword>
<reference evidence="10 11" key="1">
    <citation type="submission" date="2023-09" db="EMBL/GenBank/DDBJ databases">
        <title>Genomes of two closely related lineages of the louse Polyplax serrata with different host specificities.</title>
        <authorList>
            <person name="Martinu J."/>
            <person name="Tarabai H."/>
            <person name="Stefka J."/>
            <person name="Hypsa V."/>
        </authorList>
    </citation>
    <scope>NUCLEOTIDE SEQUENCE [LARGE SCALE GENOMIC DNA]</scope>
    <source>
        <strain evidence="10">98ZLc_SE</strain>
    </source>
</reference>
<evidence type="ECO:0000256" key="1">
    <source>
        <dbReference type="ARBA" id="ARBA00022723"/>
    </source>
</evidence>
<feature type="region of interest" description="Disordered" evidence="8">
    <location>
        <begin position="161"/>
        <end position="201"/>
    </location>
</feature>
<dbReference type="InterPro" id="IPR050527">
    <property type="entry name" value="Snail/Krueppel_Znf"/>
</dbReference>
<keyword evidence="11" id="KW-1185">Reference proteome</keyword>
<feature type="compositionally biased region" description="Basic and acidic residues" evidence="8">
    <location>
        <begin position="161"/>
        <end position="171"/>
    </location>
</feature>
<feature type="domain" description="C2H2-type" evidence="9">
    <location>
        <begin position="467"/>
        <end position="494"/>
    </location>
</feature>
<dbReference type="PROSITE" id="PS00028">
    <property type="entry name" value="ZINC_FINGER_C2H2_1"/>
    <property type="match status" value="4"/>
</dbReference>